<dbReference type="PROSITE" id="PS50010">
    <property type="entry name" value="DH_2"/>
    <property type="match status" value="1"/>
</dbReference>
<keyword evidence="5" id="KW-1185">Reference proteome</keyword>
<dbReference type="Proteomes" id="UP000724874">
    <property type="component" value="Unassembled WGS sequence"/>
</dbReference>
<dbReference type="InterPro" id="IPR051092">
    <property type="entry name" value="FYVE_RhoGEF_PH"/>
</dbReference>
<proteinExistence type="predicted"/>
<protein>
    <recommendedName>
        <fullName evidence="6">DH domain-containing protein</fullName>
    </recommendedName>
</protein>
<dbReference type="GO" id="GO:0005737">
    <property type="term" value="C:cytoplasm"/>
    <property type="evidence" value="ECO:0007669"/>
    <property type="project" value="TreeGrafter"/>
</dbReference>
<evidence type="ECO:0000259" key="3">
    <source>
        <dbReference type="PROSITE" id="PS50010"/>
    </source>
</evidence>
<dbReference type="Gene3D" id="2.30.29.30">
    <property type="entry name" value="Pleckstrin-homology domain (PH domain)/Phosphotyrosine-binding domain (PTB)"/>
    <property type="match status" value="2"/>
</dbReference>
<feature type="region of interest" description="Disordered" evidence="1">
    <location>
        <begin position="202"/>
        <end position="223"/>
    </location>
</feature>
<feature type="compositionally biased region" description="Pro residues" evidence="1">
    <location>
        <begin position="559"/>
        <end position="569"/>
    </location>
</feature>
<dbReference type="SMART" id="SM00325">
    <property type="entry name" value="RhoGEF"/>
    <property type="match status" value="1"/>
</dbReference>
<organism evidence="4 5">
    <name type="scientific">Gymnopilus junonius</name>
    <name type="common">Spectacular rustgill mushroom</name>
    <name type="synonym">Gymnopilus spectabilis subsp. junonius</name>
    <dbReference type="NCBI Taxonomy" id="109634"/>
    <lineage>
        <taxon>Eukaryota</taxon>
        <taxon>Fungi</taxon>
        <taxon>Dikarya</taxon>
        <taxon>Basidiomycota</taxon>
        <taxon>Agaricomycotina</taxon>
        <taxon>Agaricomycetes</taxon>
        <taxon>Agaricomycetidae</taxon>
        <taxon>Agaricales</taxon>
        <taxon>Agaricineae</taxon>
        <taxon>Hymenogastraceae</taxon>
        <taxon>Gymnopilus</taxon>
    </lineage>
</organism>
<dbReference type="GO" id="GO:0005085">
    <property type="term" value="F:guanyl-nucleotide exchange factor activity"/>
    <property type="evidence" value="ECO:0007669"/>
    <property type="project" value="InterPro"/>
</dbReference>
<accession>A0A9P5TPM1</accession>
<evidence type="ECO:0000313" key="5">
    <source>
        <dbReference type="Proteomes" id="UP000724874"/>
    </source>
</evidence>
<dbReference type="PANTHER" id="PTHR12673:SF270">
    <property type="entry name" value="FYVE-TYPE DOMAIN-CONTAINING PROTEIN"/>
    <property type="match status" value="1"/>
</dbReference>
<feature type="region of interest" description="Disordered" evidence="1">
    <location>
        <begin position="420"/>
        <end position="584"/>
    </location>
</feature>
<dbReference type="AlphaFoldDB" id="A0A9P5TPM1"/>
<feature type="region of interest" description="Disordered" evidence="1">
    <location>
        <begin position="1"/>
        <end position="23"/>
    </location>
</feature>
<reference evidence="4" key="1">
    <citation type="submission" date="2020-11" db="EMBL/GenBank/DDBJ databases">
        <authorList>
            <consortium name="DOE Joint Genome Institute"/>
            <person name="Ahrendt S."/>
            <person name="Riley R."/>
            <person name="Andreopoulos W."/>
            <person name="LaButti K."/>
            <person name="Pangilinan J."/>
            <person name="Ruiz-duenas F.J."/>
            <person name="Barrasa J.M."/>
            <person name="Sanchez-Garcia M."/>
            <person name="Camarero S."/>
            <person name="Miyauchi S."/>
            <person name="Serrano A."/>
            <person name="Linde D."/>
            <person name="Babiker R."/>
            <person name="Drula E."/>
            <person name="Ayuso-Fernandez I."/>
            <person name="Pacheco R."/>
            <person name="Padilla G."/>
            <person name="Ferreira P."/>
            <person name="Barriuso J."/>
            <person name="Kellner H."/>
            <person name="Castanera R."/>
            <person name="Alfaro M."/>
            <person name="Ramirez L."/>
            <person name="Pisabarro A.G."/>
            <person name="Kuo A."/>
            <person name="Tritt A."/>
            <person name="Lipzen A."/>
            <person name="He G."/>
            <person name="Yan M."/>
            <person name="Ng V."/>
            <person name="Cullen D."/>
            <person name="Martin F."/>
            <person name="Rosso M.-N."/>
            <person name="Henrissat B."/>
            <person name="Hibbett D."/>
            <person name="Martinez A.T."/>
            <person name="Grigoriev I.V."/>
        </authorList>
    </citation>
    <scope>NUCLEOTIDE SEQUENCE</scope>
    <source>
        <strain evidence="4">AH 44721</strain>
    </source>
</reference>
<feature type="region of interest" description="Disordered" evidence="1">
    <location>
        <begin position="965"/>
        <end position="1031"/>
    </location>
</feature>
<feature type="domain" description="DH" evidence="3">
    <location>
        <begin position="127"/>
        <end position="333"/>
    </location>
</feature>
<comment type="caution">
    <text evidence="4">The sequence shown here is derived from an EMBL/GenBank/DDBJ whole genome shotgun (WGS) entry which is preliminary data.</text>
</comment>
<dbReference type="InterPro" id="IPR011011">
    <property type="entry name" value="Znf_FYVE_PHD"/>
</dbReference>
<dbReference type="InterPro" id="IPR000219">
    <property type="entry name" value="DH_dom"/>
</dbReference>
<dbReference type="EMBL" id="JADNYJ010000030">
    <property type="protein sequence ID" value="KAF8903457.1"/>
    <property type="molecule type" value="Genomic_DNA"/>
</dbReference>
<dbReference type="SMART" id="SM00233">
    <property type="entry name" value="PH"/>
    <property type="match status" value="1"/>
</dbReference>
<dbReference type="InterPro" id="IPR001849">
    <property type="entry name" value="PH_domain"/>
</dbReference>
<feature type="domain" description="PH" evidence="2">
    <location>
        <begin position="624"/>
        <end position="655"/>
    </location>
</feature>
<evidence type="ECO:0000313" key="4">
    <source>
        <dbReference type="EMBL" id="KAF8903457.1"/>
    </source>
</evidence>
<dbReference type="Pfam" id="PF00621">
    <property type="entry name" value="RhoGEF"/>
    <property type="match status" value="1"/>
</dbReference>
<dbReference type="OrthoDB" id="660555at2759"/>
<dbReference type="Gene3D" id="1.20.900.10">
    <property type="entry name" value="Dbl homology (DH) domain"/>
    <property type="match status" value="1"/>
</dbReference>
<dbReference type="PANTHER" id="PTHR12673">
    <property type="entry name" value="FACIOGENITAL DYSPLASIA PROTEIN"/>
    <property type="match status" value="1"/>
</dbReference>
<dbReference type="SUPFAM" id="SSF57903">
    <property type="entry name" value="FYVE/PHD zinc finger"/>
    <property type="match status" value="1"/>
</dbReference>
<feature type="region of interest" description="Disordered" evidence="1">
    <location>
        <begin position="97"/>
        <end position="119"/>
    </location>
</feature>
<feature type="compositionally biased region" description="Pro residues" evidence="1">
    <location>
        <begin position="519"/>
        <end position="531"/>
    </location>
</feature>
<feature type="compositionally biased region" description="Acidic residues" evidence="1">
    <location>
        <begin position="967"/>
        <end position="983"/>
    </location>
</feature>
<feature type="compositionally biased region" description="Low complexity" evidence="1">
    <location>
        <begin position="420"/>
        <end position="434"/>
    </location>
</feature>
<sequence length="1149" mass="124145">MTKSVPRDWPSGMTSALSSSSAFAGSRPPFFTVLSSTTEWRRCQLSDYRDLSSETCPETRLTAEASSSSLQEDIAANCTVPPAPRLCTTEHSAPKLRGASPVKTARNGPGRPMSTLSLPGAGLACSEKAESRRRIYETEKAYVEGLELIYSHFLTPIIASLDTPEPLLNRSALTAIFSNFIDIWNLHRSFLSALTSLLESPSVTQHDQQPGLSPTKSSAENTRNLAPLPNLSPLLLAHFPYLSLYTPFITAFPSTISSLNSFITPPTSTRPNPQYNQHFASFLQVQENDSRCPRYLLLLKDLIGCTNKEDPEYAQLMAVHMLVSKITSSLNTSLHTHSQTLALLAIQKSTPNLPPTFQLISPGRTFLKRGTLLQLERSGVPIEREFLLFSDCLIWLAAADSSSALPSSWDWAWNGSGSTSNGSGSGLSQSVVSTPVSANTRHSTALLPGMTMDRPAMTRSRSKSEAELASLSLKMESTNTTNSSSGSSAASNPSSSLSLQSSSTLSGKGTGGTATPDSSLPPTPTPTPPVTPKRLTRIRSSLLGGIPKTPKTPKTPNTPHTPPPPPSMPKRPNRHPSTDDKDSRWIFKGRVELVDVQVVVGAGHSVLGLDGDGDESEGREAFAFEVLSPDGSFVLYAASELDRDEWTSEIRSAKAQLLISLNVTHPNSTLTSSASTQHVRKVLQALPYPPSDERLGSIRASASLDVLSSSIGGSSSGGFGKLPSRKSKKEKEKDKAKTKRGASAERRQKVEHWVPAIWIPDGKTSSCMRCGRLFGWHGTKSDVASKPARACDACYETVFPPIDPPEDAQAQGEESQELGMHYHNHDYDTRPSKDTIASLAQLPSWLSMPALPVYSDNGTGIGNGNGNGKERGPMRPQALMAIDLNMDLEGVRKRERERDVFLEEDLEDEMLQGQGGEGDGRERRARVMMKAKSHQRLRSYQDILEDFQIQQKLQQQQLRQRELREVDMEDNEEGEEEAEDLDDGIGGGGGRGEDHSEVHSLASSPIVYSYSPRQRHQRPQRREDTARRSKRFSLPVVALHATSVTARTSVVEPGYESQSPGGASASAGGGNAPSSRSRESSSDVPSPVGQGRLRRFSLVLAGRNSHYYAGDEEAGMVGGGGGGGDLARGVAAAKLSEILGRKMSSGGAR</sequence>
<dbReference type="SUPFAM" id="SSF50729">
    <property type="entry name" value="PH domain-like"/>
    <property type="match status" value="1"/>
</dbReference>
<feature type="compositionally biased region" description="Low complexity" evidence="1">
    <location>
        <begin position="10"/>
        <end position="23"/>
    </location>
</feature>
<dbReference type="SUPFAM" id="SSF48065">
    <property type="entry name" value="DBL homology domain (DH-domain)"/>
    <property type="match status" value="1"/>
</dbReference>
<feature type="region of interest" description="Disordered" evidence="1">
    <location>
        <begin position="713"/>
        <end position="747"/>
    </location>
</feature>
<dbReference type="InterPro" id="IPR011993">
    <property type="entry name" value="PH-like_dom_sf"/>
</dbReference>
<evidence type="ECO:0000259" key="2">
    <source>
        <dbReference type="PROSITE" id="PS50003"/>
    </source>
</evidence>
<dbReference type="PROSITE" id="PS50003">
    <property type="entry name" value="PH_DOMAIN"/>
    <property type="match status" value="1"/>
</dbReference>
<feature type="region of interest" description="Disordered" evidence="1">
    <location>
        <begin position="904"/>
        <end position="924"/>
    </location>
</feature>
<evidence type="ECO:0008006" key="6">
    <source>
        <dbReference type="Google" id="ProtNLM"/>
    </source>
</evidence>
<dbReference type="InterPro" id="IPR035899">
    <property type="entry name" value="DBL_dom_sf"/>
</dbReference>
<feature type="compositionally biased region" description="Low complexity" evidence="1">
    <location>
        <begin position="547"/>
        <end position="558"/>
    </location>
</feature>
<evidence type="ECO:0000256" key="1">
    <source>
        <dbReference type="SAM" id="MobiDB-lite"/>
    </source>
</evidence>
<gene>
    <name evidence="4" type="ORF">CPB84DRAFT_1845752</name>
</gene>
<feature type="compositionally biased region" description="Low complexity" evidence="1">
    <location>
        <begin position="467"/>
        <end position="518"/>
    </location>
</feature>
<name>A0A9P5TPM1_GYMJU</name>
<feature type="region of interest" description="Disordered" evidence="1">
    <location>
        <begin position="1049"/>
        <end position="1093"/>
    </location>
</feature>